<reference evidence="1" key="1">
    <citation type="submission" date="2019-08" db="EMBL/GenBank/DDBJ databases">
        <authorList>
            <person name="Kucharzyk K."/>
            <person name="Murdoch R.W."/>
            <person name="Higgins S."/>
            <person name="Loffler F."/>
        </authorList>
    </citation>
    <scope>NUCLEOTIDE SEQUENCE</scope>
</reference>
<protein>
    <submittedName>
        <fullName evidence="1">Uncharacterized protein</fullName>
    </submittedName>
</protein>
<comment type="caution">
    <text evidence="1">The sequence shown here is derived from an EMBL/GenBank/DDBJ whole genome shotgun (WGS) entry which is preliminary data.</text>
</comment>
<gene>
    <name evidence="1" type="ORF">SDC9_204143</name>
</gene>
<dbReference type="EMBL" id="VSSQ01126791">
    <property type="protein sequence ID" value="MPN56454.1"/>
    <property type="molecule type" value="Genomic_DNA"/>
</dbReference>
<organism evidence="1">
    <name type="scientific">bioreactor metagenome</name>
    <dbReference type="NCBI Taxonomy" id="1076179"/>
    <lineage>
        <taxon>unclassified sequences</taxon>
        <taxon>metagenomes</taxon>
        <taxon>ecological metagenomes</taxon>
    </lineage>
</organism>
<dbReference type="AlphaFoldDB" id="A0A645J7K7"/>
<sequence length="51" mass="5401">MSSGSPFKGLHSSSFVLMLAHAFRTAFDAYMVVLDATVGPVFGDFDVSGVM</sequence>
<accession>A0A645J7K7</accession>
<evidence type="ECO:0000313" key="1">
    <source>
        <dbReference type="EMBL" id="MPN56454.1"/>
    </source>
</evidence>
<name>A0A645J7K7_9ZZZZ</name>
<proteinExistence type="predicted"/>